<dbReference type="OrthoDB" id="3197455at2"/>
<dbReference type="PANTHER" id="PTHR43788:SF8">
    <property type="entry name" value="DNA-BINDING PROTEIN SMUBP-2"/>
    <property type="match status" value="1"/>
</dbReference>
<evidence type="ECO:0000256" key="6">
    <source>
        <dbReference type="SAM" id="Coils"/>
    </source>
</evidence>
<dbReference type="Pfam" id="PF13086">
    <property type="entry name" value="AAA_11"/>
    <property type="match status" value="1"/>
</dbReference>
<feature type="domain" description="DNA2/NAM7 helicase helicase" evidence="7">
    <location>
        <begin position="626"/>
        <end position="841"/>
    </location>
</feature>
<dbReference type="STRING" id="1035195.HMPREF9997_02343"/>
<accession>L1MAI4</accession>
<evidence type="ECO:0000259" key="7">
    <source>
        <dbReference type="Pfam" id="PF13086"/>
    </source>
</evidence>
<dbReference type="InterPro" id="IPR050534">
    <property type="entry name" value="Coronavir_polyprotein_1ab"/>
</dbReference>
<evidence type="ECO:0000313" key="10">
    <source>
        <dbReference type="Proteomes" id="UP000010445"/>
    </source>
</evidence>
<dbReference type="eggNOG" id="COG1112">
    <property type="taxonomic scope" value="Bacteria"/>
</dbReference>
<keyword evidence="3" id="KW-0378">Hydrolase</keyword>
<comment type="caution">
    <text evidence="9">The sequence shown here is derived from an EMBL/GenBank/DDBJ whole genome shotgun (WGS) entry which is preliminary data.</text>
</comment>
<evidence type="ECO:0008006" key="11">
    <source>
        <dbReference type="Google" id="ProtNLM"/>
    </source>
</evidence>
<dbReference type="RefSeq" id="WP_006062153.1">
    <property type="nucleotide sequence ID" value="NZ_KB290823.1"/>
</dbReference>
<proteinExistence type="inferred from homology"/>
<dbReference type="CDD" id="cd18808">
    <property type="entry name" value="SF1_C_Upf1"/>
    <property type="match status" value="1"/>
</dbReference>
<dbReference type="Proteomes" id="UP000010445">
    <property type="component" value="Unassembled WGS sequence"/>
</dbReference>
<evidence type="ECO:0000256" key="4">
    <source>
        <dbReference type="ARBA" id="ARBA00022806"/>
    </source>
</evidence>
<dbReference type="SUPFAM" id="SSF52540">
    <property type="entry name" value="P-loop containing nucleoside triphosphate hydrolases"/>
    <property type="match status" value="1"/>
</dbReference>
<reference evidence="9 10" key="1">
    <citation type="submission" date="2012-05" db="EMBL/GenBank/DDBJ databases">
        <authorList>
            <person name="Weinstock G."/>
            <person name="Sodergren E."/>
            <person name="Lobos E.A."/>
            <person name="Fulton L."/>
            <person name="Fulton R."/>
            <person name="Courtney L."/>
            <person name="Fronick C."/>
            <person name="O'Laughlin M."/>
            <person name="Godfrey J."/>
            <person name="Wilson R.M."/>
            <person name="Miner T."/>
            <person name="Farmer C."/>
            <person name="Delehaunty K."/>
            <person name="Cordes M."/>
            <person name="Minx P."/>
            <person name="Tomlinson C."/>
            <person name="Chen J."/>
            <person name="Wollam A."/>
            <person name="Pepin K.H."/>
            <person name="Bhonagiri V."/>
            <person name="Zhang X."/>
            <person name="Suruliraj S."/>
            <person name="Warren W."/>
            <person name="Mitreva M."/>
            <person name="Mardis E.R."/>
            <person name="Wilson R.K."/>
        </authorList>
    </citation>
    <scope>NUCLEOTIDE SEQUENCE [LARGE SCALE GENOMIC DNA]</scope>
    <source>
        <strain evidence="9 10">F0235</strain>
    </source>
</reference>
<keyword evidence="4" id="KW-0347">Helicase</keyword>
<sequence>MPENKIGDEQSRILRCWWMFELFSPQKMPKSKVVEKKNKKAGKQYVDIFYQAIEWGPGDDLPWDMRSGLRVPTEYEGEKEWEHSVYLGVYSLGATYQWLHRVFEDDADAYEAQPSEESACAAFVVDHQGQVVPETAILSSALWGVGRLRDPGPHDPAWSEGFDDTAASFTARFDGIAEKLLREVYQNSFSARHVEPRLTMGILQRLCRFAQEVAGVDGIRDLATNRIMIESRLVSKKDEKPKLDFLNSFFLKDLNKVRRSGVSLGSALDEYLTSEEALPQSQRIDVIAQPDVVKRGAAAERIPLGRWPANPAHGLALSQQFAVNKVLSELADKRGIVGVNGPPGTGKTTMLRDILAGNIVERACRLAELDDPGDAFLPKRYTVADGQYSRDFYPLRPDLTGFEMVVASSNNNAVENVSTEIPELSAIDKRWQGERGYFTNLASGILTASLHDLRAKQKSPKAWGLVAGTLGSKKNRMYFRKMFWFGAGFEERKELKKKYPGIMLGMLDLLNQWRGKGYVPQKNWEEARRDFYQAKQRVEVLIEERIQAQQCLQKLDKLAAQVRSREADCQNIQDDFQRVQDLAESCRLESRRLEEELTYATTQYERQLALKPGFFETLFSLGKASRVWREEARPFAESLSELEEKVRENVRHQQSCEAEGRRLQDALSASSEQLEDVRRKYNTLAAQCAKDREKCGLSYPDAEWVGDQRELYAPWLDAELDQARSELFFAALELHRDFIELNAENMRWGLKAAMDVIADGAAGFSQEKALAAWQLFFLAVPMVSTTFASAERMLGNVGPESLGWLFIDEAGQASPQHAVGAIWRARRVVAVGDPLQLEPVVTMPKKAQSDIAATYGVSQTWIPPKASVQTLADRVSLYGTTLTQGDENVWVSSPLRVHRRCDDPMFTLCNQIAYNNIMVNGVHRGSADLDKFAVTDDPTIKVSCWIHEPAPQAGSHIQDNQIEQVKREIDYLQEQGVQAQDIIAIAPFRDVANELSNLPDQYAKYKGLTAGTIHTAQGREAAVVLLVLSADPEKDGAKVWAAEKVNLVNVAASRAKRRLYVVGDKDAWAQHNYFRELAEILEPEDQVPSTTQ</sequence>
<dbReference type="GO" id="GO:0005524">
    <property type="term" value="F:ATP binding"/>
    <property type="evidence" value="ECO:0007669"/>
    <property type="project" value="UniProtKB-KW"/>
</dbReference>
<dbReference type="EMBL" id="AMEM01000039">
    <property type="protein sequence ID" value="EKX88227.1"/>
    <property type="molecule type" value="Genomic_DNA"/>
</dbReference>
<evidence type="ECO:0000313" key="9">
    <source>
        <dbReference type="EMBL" id="EKX88227.1"/>
    </source>
</evidence>
<keyword evidence="10" id="KW-1185">Reference proteome</keyword>
<dbReference type="GO" id="GO:0043139">
    <property type="term" value="F:5'-3' DNA helicase activity"/>
    <property type="evidence" value="ECO:0007669"/>
    <property type="project" value="TreeGrafter"/>
</dbReference>
<feature type="coiled-coil region" evidence="6">
    <location>
        <begin position="667"/>
        <end position="694"/>
    </location>
</feature>
<feature type="domain" description="DNA2/NAM7 helicase-like C-terminal" evidence="8">
    <location>
        <begin position="893"/>
        <end position="1065"/>
    </location>
</feature>
<organism evidence="9 10">
    <name type="scientific">Corynebacterium durum F0235</name>
    <dbReference type="NCBI Taxonomy" id="1035195"/>
    <lineage>
        <taxon>Bacteria</taxon>
        <taxon>Bacillati</taxon>
        <taxon>Actinomycetota</taxon>
        <taxon>Actinomycetes</taxon>
        <taxon>Mycobacteriales</taxon>
        <taxon>Corynebacteriaceae</taxon>
        <taxon>Corynebacterium</taxon>
    </lineage>
</organism>
<protein>
    <recommendedName>
        <fullName evidence="11">DNA2/NAM7 helicase-like C-terminal domain-containing protein</fullName>
    </recommendedName>
</protein>
<evidence type="ECO:0000256" key="1">
    <source>
        <dbReference type="ARBA" id="ARBA00007913"/>
    </source>
</evidence>
<dbReference type="InterPro" id="IPR041677">
    <property type="entry name" value="DNA2/NAM7_AAA_11"/>
</dbReference>
<evidence type="ECO:0000259" key="8">
    <source>
        <dbReference type="Pfam" id="PF13087"/>
    </source>
</evidence>
<dbReference type="Gene3D" id="3.40.50.300">
    <property type="entry name" value="P-loop containing nucleotide triphosphate hydrolases"/>
    <property type="match status" value="3"/>
</dbReference>
<dbReference type="PATRIC" id="fig|1035195.3.peg.2093"/>
<keyword evidence="5" id="KW-0067">ATP-binding</keyword>
<dbReference type="InterPro" id="IPR027417">
    <property type="entry name" value="P-loop_NTPase"/>
</dbReference>
<evidence type="ECO:0000256" key="5">
    <source>
        <dbReference type="ARBA" id="ARBA00022840"/>
    </source>
</evidence>
<dbReference type="InterPro" id="IPR047187">
    <property type="entry name" value="SF1_C_Upf1"/>
</dbReference>
<dbReference type="Pfam" id="PF13087">
    <property type="entry name" value="AAA_12"/>
    <property type="match status" value="1"/>
</dbReference>
<dbReference type="HOGENOM" id="CLU_004155_0_0_11"/>
<keyword evidence="2" id="KW-0547">Nucleotide-binding</keyword>
<dbReference type="GO" id="GO:0016787">
    <property type="term" value="F:hydrolase activity"/>
    <property type="evidence" value="ECO:0007669"/>
    <property type="project" value="UniProtKB-KW"/>
</dbReference>
<dbReference type="PANTHER" id="PTHR43788">
    <property type="entry name" value="DNA2/NAM7 HELICASE FAMILY MEMBER"/>
    <property type="match status" value="1"/>
</dbReference>
<gene>
    <name evidence="9" type="ORF">HMPREF9997_02343</name>
</gene>
<evidence type="ECO:0000256" key="2">
    <source>
        <dbReference type="ARBA" id="ARBA00022741"/>
    </source>
</evidence>
<comment type="similarity">
    <text evidence="1">Belongs to the DNA2/NAM7 helicase family.</text>
</comment>
<dbReference type="AlphaFoldDB" id="L1MAI4"/>
<dbReference type="InterPro" id="IPR041679">
    <property type="entry name" value="DNA2/NAM7-like_C"/>
</dbReference>
<feature type="coiled-coil region" evidence="6">
    <location>
        <begin position="555"/>
        <end position="596"/>
    </location>
</feature>
<keyword evidence="6" id="KW-0175">Coiled coil</keyword>
<evidence type="ECO:0000256" key="3">
    <source>
        <dbReference type="ARBA" id="ARBA00022801"/>
    </source>
</evidence>
<name>L1MAI4_9CORY</name>